<sequence>MTLEQLRIFVAVAEREHVTRAAGDLHLTQSATSAAVATLEARYATKLFDRVGRRIVLTEAGRLFLNEARAVLARAAAAETVLADLAGLKKGRLALGASQTVASYWLPPLIHRYQERFPGVSVELTIGNTESVAKLVREGTADLGIVEGETEDPTLSVAPVAEDELVLVVAPGHPWADGRAIEGRNLADSRWTLREPGSGTRSILERAAESAGLSLADLDVAMELPSNEAVRAAVEAGAGATVMSRLVAEAALRAGSLVAVSFPLPRRRFLALMHRQRYVTQALKAFLADLGAPPETDARSAD</sequence>
<dbReference type="Pfam" id="PF00126">
    <property type="entry name" value="HTH_1"/>
    <property type="match status" value="1"/>
</dbReference>
<dbReference type="Gene3D" id="3.40.190.290">
    <property type="match status" value="1"/>
</dbReference>
<gene>
    <name evidence="6" type="ORF">GGR24_000419</name>
</gene>
<keyword evidence="3 6" id="KW-0238">DNA-binding</keyword>
<dbReference type="InterPro" id="IPR036390">
    <property type="entry name" value="WH_DNA-bd_sf"/>
</dbReference>
<keyword evidence="2" id="KW-0805">Transcription regulation</keyword>
<comment type="caution">
    <text evidence="6">The sequence shown here is derived from an EMBL/GenBank/DDBJ whole genome shotgun (WGS) entry which is preliminary data.</text>
</comment>
<dbReference type="Proteomes" id="UP000528964">
    <property type="component" value="Unassembled WGS sequence"/>
</dbReference>
<dbReference type="InterPro" id="IPR036388">
    <property type="entry name" value="WH-like_DNA-bd_sf"/>
</dbReference>
<dbReference type="InterPro" id="IPR005119">
    <property type="entry name" value="LysR_subst-bd"/>
</dbReference>
<dbReference type="PRINTS" id="PR00039">
    <property type="entry name" value="HTHLYSR"/>
</dbReference>
<evidence type="ECO:0000256" key="1">
    <source>
        <dbReference type="ARBA" id="ARBA00009437"/>
    </source>
</evidence>
<proteinExistence type="inferred from homology"/>
<dbReference type="EMBL" id="JACIDR010000001">
    <property type="protein sequence ID" value="MBB3971786.1"/>
    <property type="molecule type" value="Genomic_DNA"/>
</dbReference>
<keyword evidence="7" id="KW-1185">Reference proteome</keyword>
<name>A0A7W6CZ79_9HYPH</name>
<evidence type="ECO:0000313" key="6">
    <source>
        <dbReference type="EMBL" id="MBB3971786.1"/>
    </source>
</evidence>
<dbReference type="InterPro" id="IPR000847">
    <property type="entry name" value="LysR_HTH_N"/>
</dbReference>
<dbReference type="GO" id="GO:0000976">
    <property type="term" value="F:transcription cis-regulatory region binding"/>
    <property type="evidence" value="ECO:0007669"/>
    <property type="project" value="TreeGrafter"/>
</dbReference>
<feature type="domain" description="HTH lysR-type" evidence="5">
    <location>
        <begin position="1"/>
        <end position="58"/>
    </location>
</feature>
<dbReference type="GO" id="GO:0003700">
    <property type="term" value="F:DNA-binding transcription factor activity"/>
    <property type="evidence" value="ECO:0007669"/>
    <property type="project" value="InterPro"/>
</dbReference>
<organism evidence="6 7">
    <name type="scientific">Hansschlegelia beijingensis</name>
    <dbReference type="NCBI Taxonomy" id="1133344"/>
    <lineage>
        <taxon>Bacteria</taxon>
        <taxon>Pseudomonadati</taxon>
        <taxon>Pseudomonadota</taxon>
        <taxon>Alphaproteobacteria</taxon>
        <taxon>Hyphomicrobiales</taxon>
        <taxon>Methylopilaceae</taxon>
        <taxon>Hansschlegelia</taxon>
    </lineage>
</organism>
<dbReference type="SUPFAM" id="SSF46785">
    <property type="entry name" value="Winged helix' DNA-binding domain"/>
    <property type="match status" value="1"/>
</dbReference>
<reference evidence="6 7" key="1">
    <citation type="submission" date="2020-08" db="EMBL/GenBank/DDBJ databases">
        <title>Genomic Encyclopedia of Type Strains, Phase IV (KMG-IV): sequencing the most valuable type-strain genomes for metagenomic binning, comparative biology and taxonomic classification.</title>
        <authorList>
            <person name="Goeker M."/>
        </authorList>
    </citation>
    <scope>NUCLEOTIDE SEQUENCE [LARGE SCALE GENOMIC DNA]</scope>
    <source>
        <strain evidence="6 7">DSM 25481</strain>
    </source>
</reference>
<keyword evidence="4" id="KW-0804">Transcription</keyword>
<dbReference type="Pfam" id="PF03466">
    <property type="entry name" value="LysR_substrate"/>
    <property type="match status" value="1"/>
</dbReference>
<dbReference type="FunFam" id="1.10.10.10:FF:000001">
    <property type="entry name" value="LysR family transcriptional regulator"/>
    <property type="match status" value="1"/>
</dbReference>
<dbReference type="CDD" id="cd08420">
    <property type="entry name" value="PBP2_CysL_like"/>
    <property type="match status" value="1"/>
</dbReference>
<dbReference type="PROSITE" id="PS50931">
    <property type="entry name" value="HTH_LYSR"/>
    <property type="match status" value="1"/>
</dbReference>
<evidence type="ECO:0000256" key="3">
    <source>
        <dbReference type="ARBA" id="ARBA00023125"/>
    </source>
</evidence>
<dbReference type="PANTHER" id="PTHR30126:SF39">
    <property type="entry name" value="HTH-TYPE TRANSCRIPTIONAL REGULATOR CYSL"/>
    <property type="match status" value="1"/>
</dbReference>
<dbReference type="AlphaFoldDB" id="A0A7W6CZ79"/>
<evidence type="ECO:0000256" key="2">
    <source>
        <dbReference type="ARBA" id="ARBA00023015"/>
    </source>
</evidence>
<dbReference type="SUPFAM" id="SSF53850">
    <property type="entry name" value="Periplasmic binding protein-like II"/>
    <property type="match status" value="1"/>
</dbReference>
<dbReference type="RefSeq" id="WP_183393633.1">
    <property type="nucleotide sequence ID" value="NZ_JACIDR010000001.1"/>
</dbReference>
<evidence type="ECO:0000259" key="5">
    <source>
        <dbReference type="PROSITE" id="PS50931"/>
    </source>
</evidence>
<dbReference type="PANTHER" id="PTHR30126">
    <property type="entry name" value="HTH-TYPE TRANSCRIPTIONAL REGULATOR"/>
    <property type="match status" value="1"/>
</dbReference>
<evidence type="ECO:0000313" key="7">
    <source>
        <dbReference type="Proteomes" id="UP000528964"/>
    </source>
</evidence>
<evidence type="ECO:0000256" key="4">
    <source>
        <dbReference type="ARBA" id="ARBA00023163"/>
    </source>
</evidence>
<protein>
    <submittedName>
        <fullName evidence="6">DNA-binding transcriptional LysR family regulator</fullName>
    </submittedName>
</protein>
<dbReference type="Gene3D" id="1.10.10.10">
    <property type="entry name" value="Winged helix-like DNA-binding domain superfamily/Winged helix DNA-binding domain"/>
    <property type="match status" value="1"/>
</dbReference>
<comment type="similarity">
    <text evidence="1">Belongs to the LysR transcriptional regulatory family.</text>
</comment>
<accession>A0A7W6CZ79</accession>